<keyword evidence="3" id="KW-0805">Transcription regulation</keyword>
<dbReference type="Proteomes" id="UP000470246">
    <property type="component" value="Unassembled WGS sequence"/>
</dbReference>
<dbReference type="InterPro" id="IPR002078">
    <property type="entry name" value="Sigma_54_int"/>
</dbReference>
<dbReference type="PRINTS" id="PR01590">
    <property type="entry name" value="HTHFIS"/>
</dbReference>
<accession>A0A7K3VUT6</accession>
<protein>
    <submittedName>
        <fullName evidence="6">Helix-turn-helix domain-containing protein</fullName>
    </submittedName>
</protein>
<name>A0A7K3VUT6_9ACTN</name>
<keyword evidence="1" id="KW-0547">Nucleotide-binding</keyword>
<evidence type="ECO:0000313" key="6">
    <source>
        <dbReference type="EMBL" id="NEK56411.1"/>
    </source>
</evidence>
<dbReference type="Gene3D" id="1.10.10.60">
    <property type="entry name" value="Homeodomain-like"/>
    <property type="match status" value="1"/>
</dbReference>
<dbReference type="InterPro" id="IPR058031">
    <property type="entry name" value="AAA_lid_NorR"/>
</dbReference>
<dbReference type="Pfam" id="PF25601">
    <property type="entry name" value="AAA_lid_14"/>
    <property type="match status" value="1"/>
</dbReference>
<dbReference type="SUPFAM" id="SSF52540">
    <property type="entry name" value="P-loop containing nucleoside triphosphate hydrolases"/>
    <property type="match status" value="1"/>
</dbReference>
<evidence type="ECO:0000256" key="1">
    <source>
        <dbReference type="ARBA" id="ARBA00022741"/>
    </source>
</evidence>
<proteinExistence type="predicted"/>
<feature type="domain" description="Sigma-54 factor interaction" evidence="5">
    <location>
        <begin position="463"/>
        <end position="522"/>
    </location>
</feature>
<evidence type="ECO:0000256" key="2">
    <source>
        <dbReference type="ARBA" id="ARBA00022840"/>
    </source>
</evidence>
<dbReference type="InterPro" id="IPR029016">
    <property type="entry name" value="GAF-like_dom_sf"/>
</dbReference>
<dbReference type="RefSeq" id="WP_163479600.1">
    <property type="nucleotide sequence ID" value="NZ_JAAGWF010000002.1"/>
</dbReference>
<organism evidence="6 7">
    <name type="scientific">Geodermatophilus sabuli</name>
    <dbReference type="NCBI Taxonomy" id="1564158"/>
    <lineage>
        <taxon>Bacteria</taxon>
        <taxon>Bacillati</taxon>
        <taxon>Actinomycetota</taxon>
        <taxon>Actinomycetes</taxon>
        <taxon>Geodermatophilales</taxon>
        <taxon>Geodermatophilaceae</taxon>
        <taxon>Geodermatophilus</taxon>
    </lineage>
</organism>
<keyword evidence="7" id="KW-1185">Reference proteome</keyword>
<comment type="caution">
    <text evidence="6">The sequence shown here is derived from an EMBL/GenBank/DDBJ whole genome shotgun (WGS) entry which is preliminary data.</text>
</comment>
<evidence type="ECO:0000256" key="3">
    <source>
        <dbReference type="ARBA" id="ARBA00023015"/>
    </source>
</evidence>
<dbReference type="Gene3D" id="3.30.450.40">
    <property type="match status" value="1"/>
</dbReference>
<dbReference type="GO" id="GO:0005524">
    <property type="term" value="F:ATP binding"/>
    <property type="evidence" value="ECO:0007669"/>
    <property type="project" value="UniProtKB-KW"/>
</dbReference>
<dbReference type="SUPFAM" id="SSF46689">
    <property type="entry name" value="Homeodomain-like"/>
    <property type="match status" value="1"/>
</dbReference>
<evidence type="ECO:0000313" key="7">
    <source>
        <dbReference type="Proteomes" id="UP000470246"/>
    </source>
</evidence>
<dbReference type="PROSITE" id="PS50045">
    <property type="entry name" value="SIGMA54_INTERACT_4"/>
    <property type="match status" value="1"/>
</dbReference>
<reference evidence="6 7" key="1">
    <citation type="submission" date="2020-02" db="EMBL/GenBank/DDBJ databases">
        <title>Geodermatophilus sabuli CPCC 205279 I12A-02694.</title>
        <authorList>
            <person name="Jiang Z."/>
        </authorList>
    </citation>
    <scope>NUCLEOTIDE SEQUENCE [LARGE SCALE GENOMIC DNA]</scope>
    <source>
        <strain evidence="6 7">I12A-02694</strain>
    </source>
</reference>
<dbReference type="Gene3D" id="1.10.8.60">
    <property type="match status" value="1"/>
</dbReference>
<dbReference type="InterPro" id="IPR009057">
    <property type="entry name" value="Homeodomain-like_sf"/>
</dbReference>
<dbReference type="Pfam" id="PF02954">
    <property type="entry name" value="HTH_8"/>
    <property type="match status" value="1"/>
</dbReference>
<dbReference type="EMBL" id="JAAGWF010000002">
    <property type="protein sequence ID" value="NEK56411.1"/>
    <property type="molecule type" value="Genomic_DNA"/>
</dbReference>
<dbReference type="PANTHER" id="PTHR32071:SF122">
    <property type="entry name" value="SIGMA FACTOR"/>
    <property type="match status" value="1"/>
</dbReference>
<keyword evidence="4" id="KW-0804">Transcription</keyword>
<sequence>MPASSSAGGPRAPRTAAEWDAVRAAKAELLTRDPFSLSPADAPGVRPEVVRSWRRSLLAGVDPAATRFPVDDEFVAGTRLAAVAQPILDRLADQISDLGSWGFLTDRACRLLTAVVGELPPPGRFLEMDLRPGTVFAEDVIGTNGLGCAHEEQRAFLISGTEHLRSDSEVLTTTGVPLRDPFTRRYAGTLGVHCRREYASAAVLPLVVEIGRSIEAQLLASRSDGERDFFDAFLRVQRRSRGAVVGVTAQLLVLGSRARELVREPDEALLRRIAEETGPAGRTVRRRLASGTTVTVTVVPVEAPRGSWAAVLVLDPVGGGGGSTPAAHLPAPASADLPAQLARALGAGSPVLLTGERGSGKRHSARAALRARAGDAPVAELEAALARTDPGGWLRDLTVALRDDGSAVLLAGLSELPDALAAPVAALVAGARGPVVATASEDGDTTGGAVRVREAFPVVLGQPPLRERRAEFPQLCRAVLADLAERDGRPATLAPRAAAALQGGDWPGNVRQLLQVLATARLRATGPEIGVEDLPAHHRAAPPGRPLGELERLERQALVTALREAGGDRTAVAARLGISRATVYRKLKRWSLH</sequence>
<dbReference type="InterPro" id="IPR002197">
    <property type="entry name" value="HTH_Fis"/>
</dbReference>
<dbReference type="GO" id="GO:0006355">
    <property type="term" value="P:regulation of DNA-templated transcription"/>
    <property type="evidence" value="ECO:0007669"/>
    <property type="project" value="InterPro"/>
</dbReference>
<dbReference type="AlphaFoldDB" id="A0A7K3VUT6"/>
<evidence type="ECO:0000259" key="5">
    <source>
        <dbReference type="PROSITE" id="PS50045"/>
    </source>
</evidence>
<keyword evidence="2" id="KW-0067">ATP-binding</keyword>
<gene>
    <name evidence="6" type="ORF">GCU56_00795</name>
</gene>
<dbReference type="InterPro" id="IPR027417">
    <property type="entry name" value="P-loop_NTPase"/>
</dbReference>
<dbReference type="GO" id="GO:0043565">
    <property type="term" value="F:sequence-specific DNA binding"/>
    <property type="evidence" value="ECO:0007669"/>
    <property type="project" value="InterPro"/>
</dbReference>
<dbReference type="PANTHER" id="PTHR32071">
    <property type="entry name" value="TRANSCRIPTIONAL REGULATORY PROTEIN"/>
    <property type="match status" value="1"/>
</dbReference>
<evidence type="ECO:0000256" key="4">
    <source>
        <dbReference type="ARBA" id="ARBA00023163"/>
    </source>
</evidence>